<feature type="signal peptide" evidence="2">
    <location>
        <begin position="1"/>
        <end position="21"/>
    </location>
</feature>
<dbReference type="Proteomes" id="UP001597459">
    <property type="component" value="Unassembled WGS sequence"/>
</dbReference>
<dbReference type="EMBL" id="JBHULX010000028">
    <property type="protein sequence ID" value="MFD2591975.1"/>
    <property type="molecule type" value="Genomic_DNA"/>
</dbReference>
<evidence type="ECO:0000256" key="1">
    <source>
        <dbReference type="SAM" id="MobiDB-lite"/>
    </source>
</evidence>
<feature type="region of interest" description="Disordered" evidence="1">
    <location>
        <begin position="34"/>
        <end position="54"/>
    </location>
</feature>
<reference evidence="4" key="1">
    <citation type="journal article" date="2019" name="Int. J. Syst. Evol. Microbiol.">
        <title>The Global Catalogue of Microorganisms (GCM) 10K type strain sequencing project: providing services to taxonomists for standard genome sequencing and annotation.</title>
        <authorList>
            <consortium name="The Broad Institute Genomics Platform"/>
            <consortium name="The Broad Institute Genome Sequencing Center for Infectious Disease"/>
            <person name="Wu L."/>
            <person name="Ma J."/>
        </authorList>
    </citation>
    <scope>NUCLEOTIDE SEQUENCE [LARGE SCALE GENOMIC DNA]</scope>
    <source>
        <strain evidence="4">KCTC 42423</strain>
    </source>
</reference>
<comment type="caution">
    <text evidence="3">The sequence shown here is derived from an EMBL/GenBank/DDBJ whole genome shotgun (WGS) entry which is preliminary data.</text>
</comment>
<evidence type="ECO:0008006" key="5">
    <source>
        <dbReference type="Google" id="ProtNLM"/>
    </source>
</evidence>
<name>A0ABW5NC12_9FLAO</name>
<proteinExistence type="predicted"/>
<dbReference type="RefSeq" id="WP_378255485.1">
    <property type="nucleotide sequence ID" value="NZ_JBHSJV010000001.1"/>
</dbReference>
<evidence type="ECO:0000313" key="3">
    <source>
        <dbReference type="EMBL" id="MFD2591975.1"/>
    </source>
</evidence>
<evidence type="ECO:0000313" key="4">
    <source>
        <dbReference type="Proteomes" id="UP001597459"/>
    </source>
</evidence>
<protein>
    <recommendedName>
        <fullName evidence="5">Secreted protein</fullName>
    </recommendedName>
</protein>
<sequence length="54" mass="6195">MKTFKTLFVALFISTFFIACEAETINEEVSVELEDNQMMTGDETSTDHVRDDED</sequence>
<keyword evidence="4" id="KW-1185">Reference proteome</keyword>
<dbReference type="PROSITE" id="PS51257">
    <property type="entry name" value="PROKAR_LIPOPROTEIN"/>
    <property type="match status" value="1"/>
</dbReference>
<feature type="compositionally biased region" description="Basic and acidic residues" evidence="1">
    <location>
        <begin position="45"/>
        <end position="54"/>
    </location>
</feature>
<keyword evidence="2" id="KW-0732">Signal</keyword>
<organism evidence="3 4">
    <name type="scientific">Aquimarina hainanensis</name>
    <dbReference type="NCBI Taxonomy" id="1578017"/>
    <lineage>
        <taxon>Bacteria</taxon>
        <taxon>Pseudomonadati</taxon>
        <taxon>Bacteroidota</taxon>
        <taxon>Flavobacteriia</taxon>
        <taxon>Flavobacteriales</taxon>
        <taxon>Flavobacteriaceae</taxon>
        <taxon>Aquimarina</taxon>
    </lineage>
</organism>
<accession>A0ABW5NC12</accession>
<evidence type="ECO:0000256" key="2">
    <source>
        <dbReference type="SAM" id="SignalP"/>
    </source>
</evidence>
<feature type="chain" id="PRO_5045065020" description="Secreted protein" evidence="2">
    <location>
        <begin position="22"/>
        <end position="54"/>
    </location>
</feature>
<gene>
    <name evidence="3" type="ORF">ACFSTE_14145</name>
</gene>